<dbReference type="Pfam" id="PF11798">
    <property type="entry name" value="IMS_HHH"/>
    <property type="match status" value="1"/>
</dbReference>
<dbReference type="SUPFAM" id="SSF100879">
    <property type="entry name" value="Lesion bypass DNA polymerase (Y-family), little finger domain"/>
    <property type="match status" value="1"/>
</dbReference>
<evidence type="ECO:0000313" key="4">
    <source>
        <dbReference type="Proteomes" id="UP000703590"/>
    </source>
</evidence>
<dbReference type="Gene3D" id="3.40.1170.60">
    <property type="match status" value="1"/>
</dbReference>
<sequence>KTGMSIVEALRFCPALTILPPDHGYYRALSDQLFALLQTLMPTVEQCSIDEFFCDISGMNEAQIPEAFALHVKHTITQTLGLPVSIGISSAKWIANLATNAAKPDGIRYVPRETIAAFIASKPIEHFPGIGKSTQEKLHKHGIQTLGQAYEAKHLFWQWGEGAKQLWRKIAGEDKEVVEVSKQRKSIGLSRTFDPIVSREELHRRVVVLVRHIAFLVVKSGVHPATFSVTLRYEHGKKITQRCTQHRFFSEAFLRQRALALFDQTDTCKQNKVNFLGLSVSHFLEHHGQSVSLLDFCEDQKRRSIEASMHQIRSRYGLDAIVSARELGAKERKK</sequence>
<dbReference type="PANTHER" id="PTHR11076">
    <property type="entry name" value="DNA REPAIR POLYMERASE UMUC / TRANSFERASE FAMILY MEMBER"/>
    <property type="match status" value="1"/>
</dbReference>
<accession>A0ABS2WWB0</accession>
<keyword evidence="4" id="KW-1185">Reference proteome</keyword>
<evidence type="ECO:0000313" key="3">
    <source>
        <dbReference type="EMBL" id="MBN2965499.1"/>
    </source>
</evidence>
<evidence type="ECO:0000259" key="2">
    <source>
        <dbReference type="PROSITE" id="PS50173"/>
    </source>
</evidence>
<dbReference type="InterPro" id="IPR024728">
    <property type="entry name" value="PolY_HhH_motif"/>
</dbReference>
<name>A0ABS2WWB0_9BACT</name>
<feature type="domain" description="UmuC" evidence="2">
    <location>
        <begin position="1"/>
        <end position="131"/>
    </location>
</feature>
<feature type="non-terminal residue" evidence="3">
    <location>
        <position position="1"/>
    </location>
</feature>
<dbReference type="EMBL" id="JAFHKK010000041">
    <property type="protein sequence ID" value="MBN2965499.1"/>
    <property type="molecule type" value="Genomic_DNA"/>
</dbReference>
<reference evidence="3 4" key="3">
    <citation type="submission" date="2021-02" db="EMBL/GenBank/DDBJ databases">
        <authorList>
            <person name="Merkel A.Y."/>
        </authorList>
    </citation>
    <scope>NUCLEOTIDE SEQUENCE [LARGE SCALE GENOMIC DNA]</scope>
    <source>
        <strain evidence="3 4">T05b</strain>
    </source>
</reference>
<dbReference type="Gene3D" id="3.30.70.270">
    <property type="match status" value="1"/>
</dbReference>
<protein>
    <submittedName>
        <fullName evidence="3">DNA polymerase IV</fullName>
    </submittedName>
</protein>
<proteinExistence type="inferred from homology"/>
<comment type="similarity">
    <text evidence="1">Belongs to the DNA polymerase type-Y family.</text>
</comment>
<gene>
    <name evidence="3" type="ORF">JWV37_11955</name>
</gene>
<dbReference type="InterPro" id="IPR001126">
    <property type="entry name" value="UmuC"/>
</dbReference>
<dbReference type="InterPro" id="IPR043502">
    <property type="entry name" value="DNA/RNA_pol_sf"/>
</dbReference>
<dbReference type="Proteomes" id="UP000703590">
    <property type="component" value="Unassembled WGS sequence"/>
</dbReference>
<dbReference type="PANTHER" id="PTHR11076:SF33">
    <property type="entry name" value="DNA POLYMERASE KAPPA"/>
    <property type="match status" value="1"/>
</dbReference>
<dbReference type="RefSeq" id="WP_205460059.1">
    <property type="nucleotide sequence ID" value="NZ_JAFHKK010000041.1"/>
</dbReference>
<dbReference type="Pfam" id="PF11799">
    <property type="entry name" value="IMS_C"/>
    <property type="match status" value="1"/>
</dbReference>
<dbReference type="InterPro" id="IPR043128">
    <property type="entry name" value="Rev_trsase/Diguanyl_cyclase"/>
</dbReference>
<comment type="caution">
    <text evidence="3">The sequence shown here is derived from an EMBL/GenBank/DDBJ whole genome shotgun (WGS) entry which is preliminary data.</text>
</comment>
<dbReference type="Gene3D" id="1.10.150.20">
    <property type="entry name" value="5' to 3' exonuclease, C-terminal subdomain"/>
    <property type="match status" value="1"/>
</dbReference>
<dbReference type="InterPro" id="IPR050116">
    <property type="entry name" value="DNA_polymerase-Y"/>
</dbReference>
<evidence type="ECO:0000256" key="1">
    <source>
        <dbReference type="ARBA" id="ARBA00010945"/>
    </source>
</evidence>
<dbReference type="Pfam" id="PF00817">
    <property type="entry name" value="IMS"/>
    <property type="match status" value="1"/>
</dbReference>
<reference evidence="3 4" key="2">
    <citation type="submission" date="2021-02" db="EMBL/GenBank/DDBJ databases">
        <title>Sulfurospirillum tamanensis sp. nov.</title>
        <authorList>
            <person name="Frolova A."/>
            <person name="Merkel A."/>
            <person name="Slobodkin A."/>
        </authorList>
    </citation>
    <scope>NUCLEOTIDE SEQUENCE [LARGE SCALE GENOMIC DNA]</scope>
    <source>
        <strain evidence="3 4">T05b</strain>
    </source>
</reference>
<dbReference type="InterPro" id="IPR036775">
    <property type="entry name" value="DNA_pol_Y-fam_lit_finger_sf"/>
</dbReference>
<dbReference type="Gene3D" id="3.30.1490.100">
    <property type="entry name" value="DNA polymerase, Y-family, little finger domain"/>
    <property type="match status" value="1"/>
</dbReference>
<dbReference type="InterPro" id="IPR017961">
    <property type="entry name" value="DNA_pol_Y-fam_little_finger"/>
</dbReference>
<dbReference type="PROSITE" id="PS50173">
    <property type="entry name" value="UMUC"/>
    <property type="match status" value="1"/>
</dbReference>
<reference evidence="4" key="1">
    <citation type="submission" date="2021-02" db="EMBL/GenBank/DDBJ databases">
        <title>Sulfurospirillum tamanensis sp. nov.</title>
        <authorList>
            <person name="Merkel A.Y."/>
        </authorList>
    </citation>
    <scope>NUCLEOTIDE SEQUENCE [LARGE SCALE GENOMIC DNA]</scope>
    <source>
        <strain evidence="4">T05b</strain>
    </source>
</reference>
<organism evidence="3 4">
    <name type="scientific">Sulfurospirillum tamanense</name>
    <dbReference type="NCBI Taxonomy" id="2813362"/>
    <lineage>
        <taxon>Bacteria</taxon>
        <taxon>Pseudomonadati</taxon>
        <taxon>Campylobacterota</taxon>
        <taxon>Epsilonproteobacteria</taxon>
        <taxon>Campylobacterales</taxon>
        <taxon>Sulfurospirillaceae</taxon>
        <taxon>Sulfurospirillum</taxon>
    </lineage>
</organism>
<dbReference type="SUPFAM" id="SSF56672">
    <property type="entry name" value="DNA/RNA polymerases"/>
    <property type="match status" value="1"/>
</dbReference>